<evidence type="ECO:0000313" key="10">
    <source>
        <dbReference type="Proteomes" id="UP000517753"/>
    </source>
</evidence>
<dbReference type="InterPro" id="IPR001451">
    <property type="entry name" value="Hexapep"/>
</dbReference>
<keyword evidence="5" id="KW-0677">Repeat</keyword>
<evidence type="ECO:0000313" key="9">
    <source>
        <dbReference type="EMBL" id="NYD91472.1"/>
    </source>
</evidence>
<evidence type="ECO:0000256" key="6">
    <source>
        <dbReference type="ARBA" id="ARBA00023251"/>
    </source>
</evidence>
<dbReference type="InterPro" id="IPR050179">
    <property type="entry name" value="Trans_hexapeptide_repeat"/>
</dbReference>
<evidence type="ECO:0000256" key="3">
    <source>
        <dbReference type="ARBA" id="ARBA00020291"/>
    </source>
</evidence>
<dbReference type="Gene3D" id="2.160.10.10">
    <property type="entry name" value="Hexapeptide repeat proteins"/>
    <property type="match status" value="1"/>
</dbReference>
<keyword evidence="7" id="KW-0012">Acyltransferase</keyword>
<evidence type="ECO:0000256" key="5">
    <source>
        <dbReference type="ARBA" id="ARBA00022737"/>
    </source>
</evidence>
<sequence length="272" mass="30221">MSFLISGAPIDVCRQVSISIDHRTHFDWSDQQTSTLIEAPARLESGSFQIDFIGAFSYFNGGNTEFLYTASVGRYCSIATNVLTGPPEHPTTFLSTHPIFQHKVSTTHLESQFRMRNAPMLTKSKAVATDLYDARFGRIVVGNDVWIGEGVFIRRGVTVGDGAIIGSRAVVVKDVPPFAIVGGTPAEIIRYRFEQPIIERLLEIGWWKYNFRIFDDVDFTNIEQALEMMTANLDSGKVDLNRPPMVQIDRSGHAILCRYDSDLGQIVAGIAA</sequence>
<accession>A0A7Y9K332</accession>
<evidence type="ECO:0000256" key="2">
    <source>
        <dbReference type="ARBA" id="ARBA00013235"/>
    </source>
</evidence>
<proteinExistence type="inferred from homology"/>
<dbReference type="InterPro" id="IPR011004">
    <property type="entry name" value="Trimer_LpxA-like_sf"/>
</dbReference>
<gene>
    <name evidence="9" type="ORF">HD841_003280</name>
</gene>
<evidence type="ECO:0000256" key="7">
    <source>
        <dbReference type="ARBA" id="ARBA00023315"/>
    </source>
</evidence>
<dbReference type="GO" id="GO:0046677">
    <property type="term" value="P:response to antibiotic"/>
    <property type="evidence" value="ECO:0007669"/>
    <property type="project" value="UniProtKB-KW"/>
</dbReference>
<dbReference type="AlphaFoldDB" id="A0A7Y9K332"/>
<organism evidence="9 10">
    <name type="scientific">Sphingomonas melonis</name>
    <dbReference type="NCBI Taxonomy" id="152682"/>
    <lineage>
        <taxon>Bacteria</taxon>
        <taxon>Pseudomonadati</taxon>
        <taxon>Pseudomonadota</taxon>
        <taxon>Alphaproteobacteria</taxon>
        <taxon>Sphingomonadales</taxon>
        <taxon>Sphingomonadaceae</taxon>
        <taxon>Sphingomonas</taxon>
    </lineage>
</organism>
<comment type="catalytic activity">
    <reaction evidence="8">
        <text>chloramphenicol + acetyl-CoA = chloramphenicol 3-acetate + CoA</text>
        <dbReference type="Rhea" id="RHEA:18421"/>
        <dbReference type="ChEBI" id="CHEBI:16730"/>
        <dbReference type="ChEBI" id="CHEBI:17698"/>
        <dbReference type="ChEBI" id="CHEBI:57287"/>
        <dbReference type="ChEBI" id="CHEBI:57288"/>
        <dbReference type="EC" id="2.3.1.28"/>
    </reaction>
</comment>
<keyword evidence="10" id="KW-1185">Reference proteome</keyword>
<dbReference type="PANTHER" id="PTHR43300:SF12">
    <property type="entry name" value="CHLORAMPHENICOL ACETYLTRANSFERASE"/>
    <property type="match status" value="1"/>
</dbReference>
<dbReference type="Proteomes" id="UP000517753">
    <property type="component" value="Unassembled WGS sequence"/>
</dbReference>
<protein>
    <recommendedName>
        <fullName evidence="3">Chloramphenicol acetyltransferase</fullName>
        <ecNumber evidence="2">2.3.1.28</ecNumber>
    </recommendedName>
</protein>
<dbReference type="RefSeq" id="WP_179509890.1">
    <property type="nucleotide sequence ID" value="NZ_JACCBY010000005.1"/>
</dbReference>
<dbReference type="PROSITE" id="PS00101">
    <property type="entry name" value="HEXAPEP_TRANSFERASES"/>
    <property type="match status" value="1"/>
</dbReference>
<dbReference type="SUPFAM" id="SSF51161">
    <property type="entry name" value="Trimeric LpxA-like enzymes"/>
    <property type="match status" value="1"/>
</dbReference>
<comment type="caution">
    <text evidence="9">The sequence shown here is derived from an EMBL/GenBank/DDBJ whole genome shotgun (WGS) entry which is preliminary data.</text>
</comment>
<dbReference type="EC" id="2.3.1.28" evidence="2"/>
<keyword evidence="6" id="KW-0046">Antibiotic resistance</keyword>
<dbReference type="GO" id="GO:0008811">
    <property type="term" value="F:chloramphenicol O-acetyltransferase activity"/>
    <property type="evidence" value="ECO:0007669"/>
    <property type="project" value="UniProtKB-EC"/>
</dbReference>
<dbReference type="Pfam" id="PF00132">
    <property type="entry name" value="Hexapep"/>
    <property type="match status" value="1"/>
</dbReference>
<evidence type="ECO:0000256" key="8">
    <source>
        <dbReference type="ARBA" id="ARBA00047633"/>
    </source>
</evidence>
<dbReference type="CDD" id="cd03349">
    <property type="entry name" value="LbH_XAT"/>
    <property type="match status" value="1"/>
</dbReference>
<reference evidence="9 10" key="1">
    <citation type="submission" date="2020-08" db="EMBL/GenBank/DDBJ databases">
        <title>The Agave Microbiome: Exploring the role of microbial communities in plant adaptations to desert environments.</title>
        <authorList>
            <person name="Partida-Martinez L.P."/>
        </authorList>
    </citation>
    <scope>NUCLEOTIDE SEQUENCE [LARGE SCALE GENOMIC DNA]</scope>
    <source>
        <strain evidence="9 10">AS2.3</strain>
    </source>
</reference>
<evidence type="ECO:0000256" key="4">
    <source>
        <dbReference type="ARBA" id="ARBA00022679"/>
    </source>
</evidence>
<name>A0A7Y9K332_9SPHN</name>
<dbReference type="EMBL" id="JACCBY010000005">
    <property type="protein sequence ID" value="NYD91472.1"/>
    <property type="molecule type" value="Genomic_DNA"/>
</dbReference>
<keyword evidence="4" id="KW-0808">Transferase</keyword>
<dbReference type="PANTHER" id="PTHR43300">
    <property type="entry name" value="ACETYLTRANSFERASE"/>
    <property type="match status" value="1"/>
</dbReference>
<evidence type="ECO:0000256" key="1">
    <source>
        <dbReference type="ARBA" id="ARBA00007274"/>
    </source>
</evidence>
<comment type="similarity">
    <text evidence="1">Belongs to the transferase hexapeptide repeat family.</text>
</comment>
<dbReference type="InterPro" id="IPR018357">
    <property type="entry name" value="Hexapep_transf_CS"/>
</dbReference>